<name>A0A1T4NAV4_9GAMM</name>
<evidence type="ECO:0000256" key="7">
    <source>
        <dbReference type="HAMAP-Rule" id="MF_00657"/>
    </source>
</evidence>
<dbReference type="InterPro" id="IPR041097">
    <property type="entry name" value="PKHD_C"/>
</dbReference>
<dbReference type="InterPro" id="IPR044862">
    <property type="entry name" value="Pro_4_hyd_alph_FE2OG_OXY"/>
</dbReference>
<evidence type="ECO:0000313" key="9">
    <source>
        <dbReference type="EMBL" id="OPX55963.1"/>
    </source>
</evidence>
<dbReference type="NCBIfam" id="NF003975">
    <property type="entry name" value="PRK05467.1-4"/>
    <property type="match status" value="1"/>
</dbReference>
<dbReference type="SMART" id="SM00702">
    <property type="entry name" value="P4Hc"/>
    <property type="match status" value="1"/>
</dbReference>
<comment type="cofactor">
    <cofactor evidence="1 7">
        <name>L-ascorbate</name>
        <dbReference type="ChEBI" id="CHEBI:38290"/>
    </cofactor>
</comment>
<feature type="binding site" evidence="7">
    <location>
        <position position="98"/>
    </location>
    <ligand>
        <name>Fe cation</name>
        <dbReference type="ChEBI" id="CHEBI:24875"/>
    </ligand>
</feature>
<dbReference type="InterPro" id="IPR006620">
    <property type="entry name" value="Pro_4_hyd_alph"/>
</dbReference>
<evidence type="ECO:0000256" key="5">
    <source>
        <dbReference type="ARBA" id="ARBA00023002"/>
    </source>
</evidence>
<keyword evidence="10" id="KW-1185">Reference proteome</keyword>
<evidence type="ECO:0000256" key="1">
    <source>
        <dbReference type="ARBA" id="ARBA00001961"/>
    </source>
</evidence>
<sequence>MIITIPSVLSKDEAAQFYSALQNASWEEGGATAGTQAATVKQNLQLPANDQLAQQLSDYVLQALARHPRFISATLPQKIYPPLFNCYREGGQYGTHVDNAVRTLPNTPLRLRTDLSATLFLNEPDTYEGGELEIIQHWSAPAEGESSGIKLSAGDLIIYPSTREHRVHPVTKGDRICAFFWLQSMVRDHEQRELLFELDESIQALTLMQGHEQPEVVRLTALYHRLVRQWVDT</sequence>
<dbReference type="OrthoDB" id="9812472at2"/>
<feature type="binding site" evidence="7">
    <location>
        <position position="96"/>
    </location>
    <ligand>
        <name>Fe cation</name>
        <dbReference type="ChEBI" id="CHEBI:24875"/>
    </ligand>
</feature>
<keyword evidence="6 7" id="KW-0408">Iron</keyword>
<dbReference type="Gene3D" id="2.60.120.620">
    <property type="entry name" value="q2cbj1_9rhob like domain"/>
    <property type="match status" value="1"/>
</dbReference>
<reference evidence="9 10" key="1">
    <citation type="submission" date="2017-01" db="EMBL/GenBank/DDBJ databases">
        <title>Genome Sequencing of a Marine Spirillum, Oceanospirillum multiglobuliferum ATCC 33336, from Japan.</title>
        <authorList>
            <person name="Carney J.G."/>
            <person name="Trachtenberg A.M."/>
            <person name="Rheaume B.A."/>
            <person name="Linnane J.D."/>
            <person name="Pitts N.L."/>
            <person name="Mykles D.L."/>
            <person name="Maclea K.S."/>
        </authorList>
    </citation>
    <scope>NUCLEOTIDE SEQUENCE [LARGE SCALE GENOMIC DNA]</scope>
    <source>
        <strain evidence="9 10">ATCC 33336</strain>
    </source>
</reference>
<comment type="caution">
    <text evidence="9">The sequence shown here is derived from an EMBL/GenBank/DDBJ whole genome shotgun (WGS) entry which is preliminary data.</text>
</comment>
<keyword evidence="5 7" id="KW-0560">Oxidoreductase</keyword>
<dbReference type="PROSITE" id="PS51471">
    <property type="entry name" value="FE2OG_OXY"/>
    <property type="match status" value="1"/>
</dbReference>
<evidence type="ECO:0000256" key="4">
    <source>
        <dbReference type="ARBA" id="ARBA00022964"/>
    </source>
</evidence>
<dbReference type="GO" id="GO:0031418">
    <property type="term" value="F:L-ascorbic acid binding"/>
    <property type="evidence" value="ECO:0007669"/>
    <property type="project" value="UniProtKB-KW"/>
</dbReference>
<dbReference type="Proteomes" id="UP000191418">
    <property type="component" value="Unassembled WGS sequence"/>
</dbReference>
<dbReference type="PANTHER" id="PTHR41536">
    <property type="entry name" value="PKHD-TYPE HYDROXYLASE YBIX"/>
    <property type="match status" value="1"/>
</dbReference>
<dbReference type="STRING" id="64969.SAMN02745127_01077"/>
<proteinExistence type="inferred from homology"/>
<dbReference type="InterPro" id="IPR005123">
    <property type="entry name" value="Oxoglu/Fe-dep_dioxygenase_dom"/>
</dbReference>
<dbReference type="EMBL" id="MTSM01000006">
    <property type="protein sequence ID" value="OPX55963.1"/>
    <property type="molecule type" value="Genomic_DNA"/>
</dbReference>
<evidence type="ECO:0000256" key="3">
    <source>
        <dbReference type="ARBA" id="ARBA00022896"/>
    </source>
</evidence>
<comment type="cofactor">
    <cofactor evidence="7">
        <name>Fe(2+)</name>
        <dbReference type="ChEBI" id="CHEBI:29033"/>
    </cofactor>
    <text evidence="7">Binds 1 Fe(2+) ion per subunit.</text>
</comment>
<gene>
    <name evidence="9" type="ORF">BTE48_06830</name>
</gene>
<feature type="binding site" evidence="7">
    <location>
        <position position="175"/>
    </location>
    <ligand>
        <name>2-oxoglutarate</name>
        <dbReference type="ChEBI" id="CHEBI:16810"/>
    </ligand>
</feature>
<feature type="domain" description="Fe2OG dioxygenase" evidence="8">
    <location>
        <begin position="78"/>
        <end position="184"/>
    </location>
</feature>
<organism evidence="9 10">
    <name type="scientific">Oceanospirillum multiglobuliferum</name>
    <dbReference type="NCBI Taxonomy" id="64969"/>
    <lineage>
        <taxon>Bacteria</taxon>
        <taxon>Pseudomonadati</taxon>
        <taxon>Pseudomonadota</taxon>
        <taxon>Gammaproteobacteria</taxon>
        <taxon>Oceanospirillales</taxon>
        <taxon>Oceanospirillaceae</taxon>
        <taxon>Oceanospirillum</taxon>
    </lineage>
</organism>
<dbReference type="GO" id="GO:0016706">
    <property type="term" value="F:2-oxoglutarate-dependent dioxygenase activity"/>
    <property type="evidence" value="ECO:0007669"/>
    <property type="project" value="UniProtKB-UniRule"/>
</dbReference>
<dbReference type="Gene3D" id="4.10.860.20">
    <property type="entry name" value="Rabenosyn, Rab binding domain"/>
    <property type="match status" value="1"/>
</dbReference>
<dbReference type="AlphaFoldDB" id="A0A1T4NAV4"/>
<keyword evidence="4 7" id="KW-0223">Dioxygenase</keyword>
<dbReference type="GO" id="GO:0006879">
    <property type="term" value="P:intracellular iron ion homeostasis"/>
    <property type="evidence" value="ECO:0007669"/>
    <property type="project" value="TreeGrafter"/>
</dbReference>
<dbReference type="Pfam" id="PF18331">
    <property type="entry name" value="PKHD_C"/>
    <property type="match status" value="1"/>
</dbReference>
<evidence type="ECO:0000259" key="8">
    <source>
        <dbReference type="PROSITE" id="PS51471"/>
    </source>
</evidence>
<dbReference type="PANTHER" id="PTHR41536:SF1">
    <property type="entry name" value="PKHD-TYPE HYDROXYLASE YBIX"/>
    <property type="match status" value="1"/>
</dbReference>
<evidence type="ECO:0000256" key="2">
    <source>
        <dbReference type="ARBA" id="ARBA00022723"/>
    </source>
</evidence>
<keyword evidence="3 7" id="KW-0847">Vitamin C</keyword>
<evidence type="ECO:0000256" key="6">
    <source>
        <dbReference type="ARBA" id="ARBA00023004"/>
    </source>
</evidence>
<dbReference type="NCBIfam" id="NF003974">
    <property type="entry name" value="PRK05467.1-3"/>
    <property type="match status" value="1"/>
</dbReference>
<protein>
    <submittedName>
        <fullName evidence="9">Fe2+-dependent dioxygenase</fullName>
    </submittedName>
</protein>
<dbReference type="Pfam" id="PF13640">
    <property type="entry name" value="2OG-FeII_Oxy_3"/>
    <property type="match status" value="1"/>
</dbReference>
<dbReference type="RefSeq" id="WP_078744754.1">
    <property type="nucleotide sequence ID" value="NZ_FUXG01000005.1"/>
</dbReference>
<dbReference type="HAMAP" id="MF_00657">
    <property type="entry name" value="Hydroxyl_YbiX"/>
    <property type="match status" value="1"/>
</dbReference>
<dbReference type="GO" id="GO:0005506">
    <property type="term" value="F:iron ion binding"/>
    <property type="evidence" value="ECO:0007669"/>
    <property type="project" value="UniProtKB-UniRule"/>
</dbReference>
<feature type="binding site" evidence="7">
    <location>
        <position position="165"/>
    </location>
    <ligand>
        <name>Fe cation</name>
        <dbReference type="ChEBI" id="CHEBI:24875"/>
    </ligand>
</feature>
<keyword evidence="2 7" id="KW-0479">Metal-binding</keyword>
<evidence type="ECO:0000313" key="10">
    <source>
        <dbReference type="Proteomes" id="UP000191418"/>
    </source>
</evidence>
<accession>A0A1T4NAV4</accession>
<dbReference type="GO" id="GO:0006974">
    <property type="term" value="P:DNA damage response"/>
    <property type="evidence" value="ECO:0007669"/>
    <property type="project" value="TreeGrafter"/>
</dbReference>
<dbReference type="InterPro" id="IPR023550">
    <property type="entry name" value="PKHD_hydroxylase"/>
</dbReference>